<name>A0A5B7JKP0_PORTR</name>
<evidence type="ECO:0000313" key="2">
    <source>
        <dbReference type="Proteomes" id="UP000324222"/>
    </source>
</evidence>
<keyword evidence="2" id="KW-1185">Reference proteome</keyword>
<proteinExistence type="predicted"/>
<evidence type="ECO:0000313" key="1">
    <source>
        <dbReference type="EMBL" id="MPC96812.1"/>
    </source>
</evidence>
<dbReference type="Proteomes" id="UP000324222">
    <property type="component" value="Unassembled WGS sequence"/>
</dbReference>
<gene>
    <name evidence="1" type="ORF">E2C01_092092</name>
</gene>
<comment type="caution">
    <text evidence="1">The sequence shown here is derived from an EMBL/GenBank/DDBJ whole genome shotgun (WGS) entry which is preliminary data.</text>
</comment>
<dbReference type="AlphaFoldDB" id="A0A5B7JKP0"/>
<sequence>MFRPLCASDGCSYINDGALACAQKEDPSETSTLSLCYHVRFLSLPSFPSP</sequence>
<accession>A0A5B7JKP0</accession>
<evidence type="ECO:0008006" key="3">
    <source>
        <dbReference type="Google" id="ProtNLM"/>
    </source>
</evidence>
<dbReference type="EMBL" id="VSRR010107459">
    <property type="protein sequence ID" value="MPC96812.1"/>
    <property type="molecule type" value="Genomic_DNA"/>
</dbReference>
<reference evidence="1 2" key="1">
    <citation type="submission" date="2019-05" db="EMBL/GenBank/DDBJ databases">
        <title>Another draft genome of Portunus trituberculatus and its Hox gene families provides insights of decapod evolution.</title>
        <authorList>
            <person name="Jeong J.-H."/>
            <person name="Song I."/>
            <person name="Kim S."/>
            <person name="Choi T."/>
            <person name="Kim D."/>
            <person name="Ryu S."/>
            <person name="Kim W."/>
        </authorList>
    </citation>
    <scope>NUCLEOTIDE SEQUENCE [LARGE SCALE GENOMIC DNA]</scope>
    <source>
        <tissue evidence="1">Muscle</tissue>
    </source>
</reference>
<protein>
    <recommendedName>
        <fullName evidence="3">Kazal-like domain-containing protein</fullName>
    </recommendedName>
</protein>
<organism evidence="1 2">
    <name type="scientific">Portunus trituberculatus</name>
    <name type="common">Swimming crab</name>
    <name type="synonym">Neptunus trituberculatus</name>
    <dbReference type="NCBI Taxonomy" id="210409"/>
    <lineage>
        <taxon>Eukaryota</taxon>
        <taxon>Metazoa</taxon>
        <taxon>Ecdysozoa</taxon>
        <taxon>Arthropoda</taxon>
        <taxon>Crustacea</taxon>
        <taxon>Multicrustacea</taxon>
        <taxon>Malacostraca</taxon>
        <taxon>Eumalacostraca</taxon>
        <taxon>Eucarida</taxon>
        <taxon>Decapoda</taxon>
        <taxon>Pleocyemata</taxon>
        <taxon>Brachyura</taxon>
        <taxon>Eubrachyura</taxon>
        <taxon>Portunoidea</taxon>
        <taxon>Portunidae</taxon>
        <taxon>Portuninae</taxon>
        <taxon>Portunus</taxon>
    </lineage>
</organism>